<feature type="region of interest" description="Disordered" evidence="2">
    <location>
        <begin position="268"/>
        <end position="298"/>
    </location>
</feature>
<dbReference type="PROSITE" id="PS50234">
    <property type="entry name" value="VWFA"/>
    <property type="match status" value="1"/>
</dbReference>
<dbReference type="PANTHER" id="PTHR43473:SF2">
    <property type="entry name" value="MAGNESIUM-CHELATASE SUBUNIT CHLD, CHLOROPLASTIC"/>
    <property type="match status" value="1"/>
</dbReference>
<dbReference type="EC" id="6.6.1.1" evidence="4"/>
<feature type="compositionally biased region" description="Pro residues" evidence="2">
    <location>
        <begin position="221"/>
        <end position="238"/>
    </location>
</feature>
<dbReference type="AlphaFoldDB" id="A0A0M6YE57"/>
<dbReference type="InterPro" id="IPR002035">
    <property type="entry name" value="VWF_A"/>
</dbReference>
<dbReference type="InterPro" id="IPR041702">
    <property type="entry name" value="BchD/ChlD_VWA"/>
</dbReference>
<dbReference type="CDD" id="cd01451">
    <property type="entry name" value="vWA_Magnesium_chelatase"/>
    <property type="match status" value="1"/>
</dbReference>
<sequence>MSDLGLITALLRADAGLGGVILRARMGPAQAAALELLDRVLGPGPKLHPTMGPDALDGGLDVTASLAAGELRRTTGLLARPGPLRLPMAERATPWLATRLAAHLDEDATILIAVDEGIEDEAVPAPIAARCAFHVTLADRAAAHDTPVAGTCPAGVGVPDDIVAQIVTLAATLGIHDPRGPLLTLRAARGIAALDRRGTVTLTDATRAAELVLAPRATQIPEPPAPDAAPEPPQPQADPDPGTQIPEDILLDAVRAALPPDLLAKLAQKADRSAKGTGAGAKRQGNRRGRPLPARASGTGRVDLIATLRAAAPWQTIRRRADPVRTGPIVRKSDLRHRRYEEKSDRLLIFTVDASGSAALARLAEAKGAVELLLAEAYARRDHVALIAFRGDGAELLLPPTRSLVQTKRRLAALPGGGGTPLAHGLRKAQAVAVTARRKGMTPTMILLTDGRSNIALDGSRDRKQAAADVTRIARALRGLDALVIDTGKRPEPALQSLARDLNAPYLPLPRADAARLSQVVGAALT</sequence>
<feature type="region of interest" description="Disordered" evidence="2">
    <location>
        <begin position="217"/>
        <end position="245"/>
    </location>
</feature>
<evidence type="ECO:0000256" key="2">
    <source>
        <dbReference type="SAM" id="MobiDB-lite"/>
    </source>
</evidence>
<dbReference type="SMART" id="SM00327">
    <property type="entry name" value="VWA"/>
    <property type="match status" value="1"/>
</dbReference>
<dbReference type="PANTHER" id="PTHR43473">
    <property type="entry name" value="MAGNESIUM-CHELATASE SUBUNIT CHLD, CHLOROPLASTIC"/>
    <property type="match status" value="1"/>
</dbReference>
<keyword evidence="4" id="KW-0436">Ligase</keyword>
<dbReference type="SUPFAM" id="SSF53300">
    <property type="entry name" value="vWA-like"/>
    <property type="match status" value="1"/>
</dbReference>
<gene>
    <name evidence="4" type="primary">bchD</name>
    <name evidence="4" type="ORF">JDO7802_00043</name>
</gene>
<evidence type="ECO:0000259" key="3">
    <source>
        <dbReference type="PROSITE" id="PS50234"/>
    </source>
</evidence>
<evidence type="ECO:0000313" key="4">
    <source>
        <dbReference type="EMBL" id="CTQ48049.1"/>
    </source>
</evidence>
<feature type="domain" description="VWFA" evidence="3">
    <location>
        <begin position="347"/>
        <end position="525"/>
    </location>
</feature>
<dbReference type="InterPro" id="IPR036465">
    <property type="entry name" value="vWFA_dom_sf"/>
</dbReference>
<dbReference type="STRING" id="420998.JDO7802_00043"/>
<dbReference type="Pfam" id="PF17863">
    <property type="entry name" value="AAA_lid_2"/>
    <property type="match status" value="1"/>
</dbReference>
<evidence type="ECO:0000256" key="1">
    <source>
        <dbReference type="ARBA" id="ARBA00005799"/>
    </source>
</evidence>
<comment type="similarity">
    <text evidence="1">Belongs to the Mg-chelatase subunits D/I family.</text>
</comment>
<proteinExistence type="inferred from homology"/>
<dbReference type="Gene3D" id="1.10.8.80">
    <property type="entry name" value="Magnesium chelatase subunit I, C-Terminal domain"/>
    <property type="match status" value="1"/>
</dbReference>
<reference evidence="4 5" key="1">
    <citation type="submission" date="2015-07" db="EMBL/GenBank/DDBJ databases">
        <authorList>
            <person name="Noorani M."/>
        </authorList>
    </citation>
    <scope>NUCLEOTIDE SEQUENCE [LARGE SCALE GENOMIC DNA]</scope>
    <source>
        <strain evidence="4 5">CECT 7802</strain>
    </source>
</reference>
<name>A0A0M6YE57_9RHOB</name>
<dbReference type="GO" id="GO:0016851">
    <property type="term" value="F:magnesium chelatase activity"/>
    <property type="evidence" value="ECO:0007669"/>
    <property type="project" value="UniProtKB-EC"/>
</dbReference>
<protein>
    <submittedName>
        <fullName evidence="4">Magnesium-chelatase 60 kDa subunit</fullName>
        <ecNumber evidence="4">6.6.1.1</ecNumber>
    </submittedName>
</protein>
<accession>A0A0M6YE57</accession>
<dbReference type="EMBL" id="CXSU01000001">
    <property type="protein sequence ID" value="CTQ48049.1"/>
    <property type="molecule type" value="Genomic_DNA"/>
</dbReference>
<dbReference type="InterPro" id="IPR041628">
    <property type="entry name" value="ChlI/MoxR_AAA_lid"/>
</dbReference>
<dbReference type="Pfam" id="PF13519">
    <property type="entry name" value="VWA_2"/>
    <property type="match status" value="1"/>
</dbReference>
<dbReference type="Gene3D" id="3.40.50.410">
    <property type="entry name" value="von Willebrand factor, type A domain"/>
    <property type="match status" value="1"/>
</dbReference>
<keyword evidence="5" id="KW-1185">Reference proteome</keyword>
<evidence type="ECO:0000313" key="5">
    <source>
        <dbReference type="Proteomes" id="UP000049222"/>
    </source>
</evidence>
<organism evidence="4 5">
    <name type="scientific">Jannaschia donghaensis</name>
    <dbReference type="NCBI Taxonomy" id="420998"/>
    <lineage>
        <taxon>Bacteria</taxon>
        <taxon>Pseudomonadati</taxon>
        <taxon>Pseudomonadota</taxon>
        <taxon>Alphaproteobacteria</taxon>
        <taxon>Rhodobacterales</taxon>
        <taxon>Roseobacteraceae</taxon>
        <taxon>Jannaschia</taxon>
    </lineage>
</organism>
<dbReference type="Proteomes" id="UP000049222">
    <property type="component" value="Unassembled WGS sequence"/>
</dbReference>